<keyword evidence="5" id="KW-1133">Transmembrane helix</keyword>
<dbReference type="Pfam" id="PF14559">
    <property type="entry name" value="TPR_19"/>
    <property type="match status" value="1"/>
</dbReference>
<protein>
    <submittedName>
        <fullName evidence="6">Tetratricopeptide repeat-containing protein</fullName>
    </submittedName>
</protein>
<gene>
    <name evidence="6" type="ORF">SAMN04487772_101177</name>
</gene>
<evidence type="ECO:0000256" key="5">
    <source>
        <dbReference type="SAM" id="Phobius"/>
    </source>
</evidence>
<dbReference type="OrthoDB" id="9791784at2"/>
<proteinExistence type="predicted"/>
<keyword evidence="4" id="KW-0175">Coiled coil</keyword>
<name>A0A1H9Y7X1_9FIRM</name>
<dbReference type="Proteomes" id="UP000199800">
    <property type="component" value="Unassembled WGS sequence"/>
</dbReference>
<dbReference type="STRING" id="29364.SAMN04487772_101177"/>
<dbReference type="InterPro" id="IPR019734">
    <property type="entry name" value="TPR_rpt"/>
</dbReference>
<dbReference type="PROSITE" id="PS50005">
    <property type="entry name" value="TPR"/>
    <property type="match status" value="2"/>
</dbReference>
<dbReference type="Pfam" id="PF13181">
    <property type="entry name" value="TPR_8"/>
    <property type="match status" value="1"/>
</dbReference>
<dbReference type="PANTHER" id="PTHR45586">
    <property type="entry name" value="TPR REPEAT-CONTAINING PROTEIN PA4667"/>
    <property type="match status" value="1"/>
</dbReference>
<keyword evidence="5" id="KW-0812">Transmembrane</keyword>
<dbReference type="SUPFAM" id="SSF48452">
    <property type="entry name" value="TPR-like"/>
    <property type="match status" value="1"/>
</dbReference>
<dbReference type="PANTHER" id="PTHR45586:SF1">
    <property type="entry name" value="LIPOPOLYSACCHARIDE ASSEMBLY PROTEIN B"/>
    <property type="match status" value="1"/>
</dbReference>
<evidence type="ECO:0000256" key="1">
    <source>
        <dbReference type="ARBA" id="ARBA00022737"/>
    </source>
</evidence>
<dbReference type="SMART" id="SM00028">
    <property type="entry name" value="TPR"/>
    <property type="match status" value="6"/>
</dbReference>
<dbReference type="EMBL" id="FOHN01000001">
    <property type="protein sequence ID" value="SES64513.1"/>
    <property type="molecule type" value="Genomic_DNA"/>
</dbReference>
<dbReference type="Gene3D" id="1.25.40.10">
    <property type="entry name" value="Tetratricopeptide repeat domain"/>
    <property type="match status" value="3"/>
</dbReference>
<keyword evidence="1" id="KW-0677">Repeat</keyword>
<feature type="repeat" description="TPR" evidence="3">
    <location>
        <begin position="158"/>
        <end position="191"/>
    </location>
</feature>
<evidence type="ECO:0000256" key="3">
    <source>
        <dbReference type="PROSITE-ProRule" id="PRU00339"/>
    </source>
</evidence>
<evidence type="ECO:0000256" key="4">
    <source>
        <dbReference type="SAM" id="Coils"/>
    </source>
</evidence>
<evidence type="ECO:0000313" key="7">
    <source>
        <dbReference type="Proteomes" id="UP000199800"/>
    </source>
</evidence>
<organism evidence="6 7">
    <name type="scientific">[Clostridium] polysaccharolyticum</name>
    <dbReference type="NCBI Taxonomy" id="29364"/>
    <lineage>
        <taxon>Bacteria</taxon>
        <taxon>Bacillati</taxon>
        <taxon>Bacillota</taxon>
        <taxon>Clostridia</taxon>
        <taxon>Lachnospirales</taxon>
        <taxon>Lachnospiraceae</taxon>
    </lineage>
</organism>
<dbReference type="InterPro" id="IPR051012">
    <property type="entry name" value="CellSynth/LPSAsmb/PSIAsmb"/>
</dbReference>
<reference evidence="6 7" key="1">
    <citation type="submission" date="2016-10" db="EMBL/GenBank/DDBJ databases">
        <authorList>
            <person name="de Groot N.N."/>
        </authorList>
    </citation>
    <scope>NUCLEOTIDE SEQUENCE [LARGE SCALE GENOMIC DNA]</scope>
    <source>
        <strain evidence="6 7">DSM 1801</strain>
    </source>
</reference>
<keyword evidence="5" id="KW-0472">Membrane</keyword>
<keyword evidence="2 3" id="KW-0802">TPR repeat</keyword>
<sequence length="461" mass="52716">MHCPKCNSDLSFKQKKCDRCGEDLTTYRKIVSGSNRFYNDGLMRARVRDLSGAAVSLKKSLELDKTNTNARNLLGLVYYEMGETVDALSQWVISKHFQPVKNEADVYVKDLQQNPAALEAANQMIKKYNQALNAARQGNEDLAIIQLKKVTSLNSKFLRAQQLLALLYLKQGDNEKAYKCLKKVLKIDINNTTSIRYMNEVKRLKPEREVKELKEERTVERVNPKSVGSFSSVDKFQDDKPNIWLFINLILGAVVGVAFAYFLIVPTVKKSVASEYKNQIQKQEDFASSKDTAIDSLKKEIEALNGKLGDKDQDIQKLKDQMVDETVYDNLFEAITLYQQGKRTDAAEVLVTVNEKNLTSTKAKEYYNTIKEATFVNASRQIYNQAKIKYNYGNYTEAKPLFEKAIKLDNENIDAYYFLARAYEKSQDVKNAKKYYNKVISDFAGSSRAREAQEKLKYMGE</sequence>
<feature type="repeat" description="TPR" evidence="3">
    <location>
        <begin position="379"/>
        <end position="412"/>
    </location>
</feature>
<dbReference type="InterPro" id="IPR011990">
    <property type="entry name" value="TPR-like_helical_dom_sf"/>
</dbReference>
<feature type="coiled-coil region" evidence="4">
    <location>
        <begin position="294"/>
        <end position="321"/>
    </location>
</feature>
<evidence type="ECO:0000313" key="6">
    <source>
        <dbReference type="EMBL" id="SES64513.1"/>
    </source>
</evidence>
<accession>A0A1H9Y7X1</accession>
<dbReference type="AlphaFoldDB" id="A0A1H9Y7X1"/>
<evidence type="ECO:0000256" key="2">
    <source>
        <dbReference type="ARBA" id="ARBA00022803"/>
    </source>
</evidence>
<dbReference type="RefSeq" id="WP_092475082.1">
    <property type="nucleotide sequence ID" value="NZ_FOHN01000001.1"/>
</dbReference>
<keyword evidence="7" id="KW-1185">Reference proteome</keyword>
<feature type="transmembrane region" description="Helical" evidence="5">
    <location>
        <begin position="243"/>
        <end position="264"/>
    </location>
</feature>